<organism evidence="2 3">
    <name type="scientific">Caligus rogercresseyi</name>
    <name type="common">Sea louse</name>
    <dbReference type="NCBI Taxonomy" id="217165"/>
    <lineage>
        <taxon>Eukaryota</taxon>
        <taxon>Metazoa</taxon>
        <taxon>Ecdysozoa</taxon>
        <taxon>Arthropoda</taxon>
        <taxon>Crustacea</taxon>
        <taxon>Multicrustacea</taxon>
        <taxon>Hexanauplia</taxon>
        <taxon>Copepoda</taxon>
        <taxon>Siphonostomatoida</taxon>
        <taxon>Caligidae</taxon>
        <taxon>Caligus</taxon>
    </lineage>
</organism>
<evidence type="ECO:0000256" key="1">
    <source>
        <dbReference type="SAM" id="MobiDB-lite"/>
    </source>
</evidence>
<evidence type="ECO:0000313" key="2">
    <source>
        <dbReference type="EMBL" id="QQP54258.1"/>
    </source>
</evidence>
<dbReference type="AlphaFoldDB" id="A0A7T8QTA7"/>
<name>A0A7T8QTA7_CALRO</name>
<reference evidence="3" key="1">
    <citation type="submission" date="2021-01" db="EMBL/GenBank/DDBJ databases">
        <title>Caligus Genome Assembly.</title>
        <authorList>
            <person name="Gallardo-Escarate C."/>
        </authorList>
    </citation>
    <scope>NUCLEOTIDE SEQUENCE [LARGE SCALE GENOMIC DNA]</scope>
</reference>
<sequence>MGIGVSKPSAKGLSGPAKHSNGAMGFLTLGQRLSGPAKHSDGVLGFLTLGKGLSGPAKHSDEYWGSNPRP</sequence>
<keyword evidence="3" id="KW-1185">Reference proteome</keyword>
<feature type="region of interest" description="Disordered" evidence="1">
    <location>
        <begin position="51"/>
        <end position="70"/>
    </location>
</feature>
<accession>A0A7T8QTA7</accession>
<gene>
    <name evidence="2" type="ORF">FKW44_007035</name>
</gene>
<protein>
    <submittedName>
        <fullName evidence="2">Uncharacterized protein</fullName>
    </submittedName>
</protein>
<evidence type="ECO:0000313" key="3">
    <source>
        <dbReference type="Proteomes" id="UP000595437"/>
    </source>
</evidence>
<feature type="region of interest" description="Disordered" evidence="1">
    <location>
        <begin position="1"/>
        <end position="21"/>
    </location>
</feature>
<proteinExistence type="predicted"/>
<dbReference type="EMBL" id="CP045893">
    <property type="protein sequence ID" value="QQP54258.1"/>
    <property type="molecule type" value="Genomic_DNA"/>
</dbReference>
<dbReference type="Proteomes" id="UP000595437">
    <property type="component" value="Chromosome 4"/>
</dbReference>